<reference evidence="1" key="1">
    <citation type="submission" date="2021-02" db="EMBL/GenBank/DDBJ databases">
        <authorList>
            <person name="Nowell W R."/>
        </authorList>
    </citation>
    <scope>NUCLEOTIDE SEQUENCE</scope>
    <source>
        <strain evidence="1">Ploen Becks lab</strain>
    </source>
</reference>
<sequence length="98" mass="10985">MCQSNRRASLLSLFYYALFKDVSINFKKLNKYLDNGGDCKYYKEENLIVILNVEYGGLNSGFSSMSSSFNSSTLTNYTRLGSNSANQFSSDSNNSLVK</sequence>
<dbReference type="Proteomes" id="UP000663879">
    <property type="component" value="Unassembled WGS sequence"/>
</dbReference>
<proteinExistence type="predicted"/>
<evidence type="ECO:0000313" key="2">
    <source>
        <dbReference type="Proteomes" id="UP000663879"/>
    </source>
</evidence>
<organism evidence="1 2">
    <name type="scientific">Brachionus calyciflorus</name>
    <dbReference type="NCBI Taxonomy" id="104777"/>
    <lineage>
        <taxon>Eukaryota</taxon>
        <taxon>Metazoa</taxon>
        <taxon>Spiralia</taxon>
        <taxon>Gnathifera</taxon>
        <taxon>Rotifera</taxon>
        <taxon>Eurotatoria</taxon>
        <taxon>Monogononta</taxon>
        <taxon>Pseudotrocha</taxon>
        <taxon>Ploima</taxon>
        <taxon>Brachionidae</taxon>
        <taxon>Brachionus</taxon>
    </lineage>
</organism>
<keyword evidence="2" id="KW-1185">Reference proteome</keyword>
<comment type="caution">
    <text evidence="1">The sequence shown here is derived from an EMBL/GenBank/DDBJ whole genome shotgun (WGS) entry which is preliminary data.</text>
</comment>
<name>A0A814F399_9BILA</name>
<gene>
    <name evidence="1" type="ORF">OXX778_LOCUS15092</name>
</gene>
<evidence type="ECO:0000313" key="1">
    <source>
        <dbReference type="EMBL" id="CAF0974446.1"/>
    </source>
</evidence>
<accession>A0A814F399</accession>
<protein>
    <submittedName>
        <fullName evidence="1">Uncharacterized protein</fullName>
    </submittedName>
</protein>
<dbReference type="EMBL" id="CAJNOC010003248">
    <property type="protein sequence ID" value="CAF0974446.1"/>
    <property type="molecule type" value="Genomic_DNA"/>
</dbReference>
<dbReference type="AlphaFoldDB" id="A0A814F399"/>